<sequence>MEPSSKCKFPTKHEWAPAFVAVVAFVYGLKRVFDSARTVVSFSLHIFSNIFDHKNALVLKNAMVYESGKFHAFEATKTISWYHSIEETTDETELLVENSHKGSTLNEQGIQVAL</sequence>
<keyword evidence="3" id="KW-1185">Reference proteome</keyword>
<protein>
    <submittedName>
        <fullName evidence="2">Uncharacterized protein</fullName>
    </submittedName>
</protein>
<dbReference type="AlphaFoldDB" id="A0AAE9EI74"/>
<keyword evidence="1" id="KW-0812">Transmembrane</keyword>
<keyword evidence="1" id="KW-0472">Membrane</keyword>
<keyword evidence="1" id="KW-1133">Transmembrane helix</keyword>
<evidence type="ECO:0000256" key="1">
    <source>
        <dbReference type="SAM" id="Phobius"/>
    </source>
</evidence>
<gene>
    <name evidence="2" type="ORF">L5515_004652</name>
</gene>
<evidence type="ECO:0000313" key="2">
    <source>
        <dbReference type="EMBL" id="UMM24390.1"/>
    </source>
</evidence>
<proteinExistence type="predicted"/>
<dbReference type="Proteomes" id="UP000829354">
    <property type="component" value="Chromosome III"/>
</dbReference>
<name>A0AAE9EI74_CAEBR</name>
<dbReference type="EMBL" id="CP092622">
    <property type="protein sequence ID" value="UMM24390.1"/>
    <property type="molecule type" value="Genomic_DNA"/>
</dbReference>
<accession>A0AAE9EI74</accession>
<reference evidence="2 3" key="1">
    <citation type="submission" date="2022-04" db="EMBL/GenBank/DDBJ databases">
        <title>Chromosome-level reference genomes for two strains of Caenorhabditis briggsae: an improved platform for comparative genomics.</title>
        <authorList>
            <person name="Stevens L."/>
            <person name="Andersen E."/>
        </authorList>
    </citation>
    <scope>NUCLEOTIDE SEQUENCE [LARGE SCALE GENOMIC DNA]</scope>
    <source>
        <strain evidence="2">VX34</strain>
        <tissue evidence="2">Whole-organism</tissue>
    </source>
</reference>
<feature type="transmembrane region" description="Helical" evidence="1">
    <location>
        <begin position="15"/>
        <end position="33"/>
    </location>
</feature>
<organism evidence="2 3">
    <name type="scientific">Caenorhabditis briggsae</name>
    <dbReference type="NCBI Taxonomy" id="6238"/>
    <lineage>
        <taxon>Eukaryota</taxon>
        <taxon>Metazoa</taxon>
        <taxon>Ecdysozoa</taxon>
        <taxon>Nematoda</taxon>
        <taxon>Chromadorea</taxon>
        <taxon>Rhabditida</taxon>
        <taxon>Rhabditina</taxon>
        <taxon>Rhabditomorpha</taxon>
        <taxon>Rhabditoidea</taxon>
        <taxon>Rhabditidae</taxon>
        <taxon>Peloderinae</taxon>
        <taxon>Caenorhabditis</taxon>
    </lineage>
</organism>
<evidence type="ECO:0000313" key="3">
    <source>
        <dbReference type="Proteomes" id="UP000829354"/>
    </source>
</evidence>